<dbReference type="SUPFAM" id="SSF48452">
    <property type="entry name" value="TPR-like"/>
    <property type="match status" value="1"/>
</dbReference>
<name>A0A8K0E738_BRALA</name>
<reference evidence="6" key="1">
    <citation type="submission" date="2022-01" db="EMBL/GenBank/DDBJ databases">
        <authorList>
            <person name="Braso-Vives M."/>
        </authorList>
    </citation>
    <scope>NUCLEOTIDE SEQUENCE</scope>
</reference>
<dbReference type="GO" id="GO:0005829">
    <property type="term" value="C:cytosol"/>
    <property type="evidence" value="ECO:0007669"/>
    <property type="project" value="TreeGrafter"/>
</dbReference>
<dbReference type="GO" id="GO:0006457">
    <property type="term" value="P:protein folding"/>
    <property type="evidence" value="ECO:0007669"/>
    <property type="project" value="TreeGrafter"/>
</dbReference>
<keyword evidence="1" id="KW-0677">Repeat</keyword>
<organism evidence="6 7">
    <name type="scientific">Branchiostoma lanceolatum</name>
    <name type="common">Common lancelet</name>
    <name type="synonym">Amphioxus lanceolatum</name>
    <dbReference type="NCBI Taxonomy" id="7740"/>
    <lineage>
        <taxon>Eukaryota</taxon>
        <taxon>Metazoa</taxon>
        <taxon>Chordata</taxon>
        <taxon>Cephalochordata</taxon>
        <taxon>Leptocardii</taxon>
        <taxon>Amphioxiformes</taxon>
        <taxon>Branchiostomatidae</taxon>
        <taxon>Branchiostoma</taxon>
    </lineage>
</organism>
<dbReference type="SMART" id="SM00028">
    <property type="entry name" value="TPR"/>
    <property type="match status" value="3"/>
</dbReference>
<sequence length="420" mass="48171">MSKSTPIPKVGPSTLNAPGKMAASKEEKIREMIEKMDKDLDEWVESRPKREPDKEAWTEDNWEEEMKKHPAFCSEPPEDIDDAEKYPAWAALQAIKYDEDDTPEEKALQYKDEGNYYFKLKLYKKATIAYTIGLQQKCQKPEVNAILLTNRAAAHFHLGNNRTALGDVTKAKELKPDHVKALNRGALCCMELKQFADAVTWCDELLRLTPENKTIQQLRAKADKLKRAQEKDRRKAQAQEKKQKAQHNRLLQAIKSRGIQLQMPDSRDSSDEDDVAESMDRLQLASLEASFPSTGAKVCLDESNCLVWPVMFMYPEYMQTDFIQEFHEESRLADHLDAMFGSERAPWDVEGKYKSHNIEVYFEETSKSKLHKVTPETILKDILSDPRYKVLAGTPSFILLPKACRFTEEYLRKAADASVS</sequence>
<dbReference type="EMBL" id="OV696698">
    <property type="protein sequence ID" value="CAH1243314.1"/>
    <property type="molecule type" value="Genomic_DNA"/>
</dbReference>
<dbReference type="OrthoDB" id="420195at2759"/>
<feature type="domain" description="Cns1/TTC4 wheel" evidence="5">
    <location>
        <begin position="301"/>
        <end position="405"/>
    </location>
</feature>
<dbReference type="CDD" id="cd21380">
    <property type="entry name" value="CTWD_Cns1"/>
    <property type="match status" value="1"/>
</dbReference>
<dbReference type="Gene3D" id="1.25.40.10">
    <property type="entry name" value="Tetratricopeptide repeat domain"/>
    <property type="match status" value="1"/>
</dbReference>
<dbReference type="PANTHER" id="PTHR46035">
    <property type="entry name" value="TETRATRICOPEPTIDE REPEAT PROTEIN 4"/>
    <property type="match status" value="1"/>
</dbReference>
<dbReference type="GO" id="GO:0030544">
    <property type="term" value="F:Hsp70 protein binding"/>
    <property type="evidence" value="ECO:0007669"/>
    <property type="project" value="TreeGrafter"/>
</dbReference>
<keyword evidence="2" id="KW-0802">TPR repeat</keyword>
<dbReference type="PANTHER" id="PTHR46035:SF1">
    <property type="entry name" value="TETRATRICOPEPTIDE REPEAT PROTEIN 4"/>
    <property type="match status" value="1"/>
</dbReference>
<dbReference type="Proteomes" id="UP000838412">
    <property type="component" value="Chromosome 13"/>
</dbReference>
<evidence type="ECO:0000313" key="6">
    <source>
        <dbReference type="EMBL" id="CAH1243314.1"/>
    </source>
</evidence>
<dbReference type="AlphaFoldDB" id="A0A8K0E738"/>
<accession>A0A8K0E738</accession>
<dbReference type="InterPro" id="IPR019734">
    <property type="entry name" value="TPR_rpt"/>
</dbReference>
<dbReference type="InterPro" id="IPR011990">
    <property type="entry name" value="TPR-like_helical_dom_sf"/>
</dbReference>
<comment type="similarity">
    <text evidence="3">Belongs to the TTC4 family.</text>
</comment>
<gene>
    <name evidence="6" type="primary">TTC4</name>
    <name evidence="6" type="ORF">BLAG_LOCUS6323</name>
</gene>
<feature type="compositionally biased region" description="Basic and acidic residues" evidence="4">
    <location>
        <begin position="44"/>
        <end position="57"/>
    </location>
</feature>
<keyword evidence="7" id="KW-1185">Reference proteome</keyword>
<evidence type="ECO:0000259" key="5">
    <source>
        <dbReference type="Pfam" id="PF18972"/>
    </source>
</evidence>
<dbReference type="Pfam" id="PF18972">
    <property type="entry name" value="Wheel"/>
    <property type="match status" value="1"/>
</dbReference>
<evidence type="ECO:0000256" key="1">
    <source>
        <dbReference type="ARBA" id="ARBA00022737"/>
    </source>
</evidence>
<feature type="region of interest" description="Disordered" evidence="4">
    <location>
        <begin position="1"/>
        <end position="23"/>
    </location>
</feature>
<feature type="region of interest" description="Disordered" evidence="4">
    <location>
        <begin position="225"/>
        <end position="247"/>
    </location>
</feature>
<proteinExistence type="inferred from homology"/>
<dbReference type="InterPro" id="IPR044059">
    <property type="entry name" value="Csn1/TTC4_wheel"/>
</dbReference>
<evidence type="ECO:0000256" key="2">
    <source>
        <dbReference type="ARBA" id="ARBA00022803"/>
    </source>
</evidence>
<evidence type="ECO:0000256" key="4">
    <source>
        <dbReference type="SAM" id="MobiDB-lite"/>
    </source>
</evidence>
<dbReference type="GO" id="GO:0005634">
    <property type="term" value="C:nucleus"/>
    <property type="evidence" value="ECO:0007669"/>
    <property type="project" value="TreeGrafter"/>
</dbReference>
<evidence type="ECO:0000256" key="3">
    <source>
        <dbReference type="ARBA" id="ARBA00023602"/>
    </source>
</evidence>
<evidence type="ECO:0000313" key="7">
    <source>
        <dbReference type="Proteomes" id="UP000838412"/>
    </source>
</evidence>
<protein>
    <submittedName>
        <fullName evidence="6">TTC4 protein</fullName>
    </submittedName>
</protein>
<feature type="region of interest" description="Disordered" evidence="4">
    <location>
        <begin position="43"/>
        <end position="75"/>
    </location>
</feature>
<feature type="compositionally biased region" description="Basic and acidic residues" evidence="4">
    <location>
        <begin position="225"/>
        <end position="243"/>
    </location>
</feature>
<dbReference type="GO" id="GO:0051879">
    <property type="term" value="F:Hsp90 protein binding"/>
    <property type="evidence" value="ECO:0007669"/>
    <property type="project" value="InterPro"/>
</dbReference>